<dbReference type="EMBL" id="UINC01000073">
    <property type="protein sequence ID" value="SUZ48544.1"/>
    <property type="molecule type" value="Genomic_DNA"/>
</dbReference>
<evidence type="ECO:0008006" key="2">
    <source>
        <dbReference type="Google" id="ProtNLM"/>
    </source>
</evidence>
<dbReference type="PROSITE" id="PS51257">
    <property type="entry name" value="PROKAR_LIPOPROTEIN"/>
    <property type="match status" value="1"/>
</dbReference>
<accession>A0A381N3D0</accession>
<sequence>MKRKKKYQRGVDMKNTTQVVAALIVALALTSCSDMDNSETLASKAQNSYYVEYLMCDFGPEASPEAMGTMISEWNETIDTLETAVPYSVGLVPQFETDLMGMLWVLVWPSEEMSVAGWKEWAEGPADAWAKKVKPVIDCGSVNDGSVRSYAFDVYSFWTAKAVDQEPPSVAGFSYCSYTPAITEQVLLTNLDAYNGWLDLVTEGVEQPSAYFYNIHVPRFETPIEGSQAGAYDYVYLHSWESEEVRQQGSALFESSGSANADNPCTEMFLYDSYPFRNNL</sequence>
<name>A0A381N3D0_9ZZZZ</name>
<gene>
    <name evidence="1" type="ORF">METZ01_LOCUS1398</name>
</gene>
<proteinExistence type="predicted"/>
<reference evidence="1" key="1">
    <citation type="submission" date="2018-05" db="EMBL/GenBank/DDBJ databases">
        <authorList>
            <person name="Lanie J.A."/>
            <person name="Ng W.-L."/>
            <person name="Kazmierczak K.M."/>
            <person name="Andrzejewski T.M."/>
            <person name="Davidsen T.M."/>
            <person name="Wayne K.J."/>
            <person name="Tettelin H."/>
            <person name="Glass J.I."/>
            <person name="Rusch D."/>
            <person name="Podicherti R."/>
            <person name="Tsui H.-C.T."/>
            <person name="Winkler M.E."/>
        </authorList>
    </citation>
    <scope>NUCLEOTIDE SEQUENCE</scope>
</reference>
<evidence type="ECO:0000313" key="1">
    <source>
        <dbReference type="EMBL" id="SUZ48544.1"/>
    </source>
</evidence>
<dbReference type="AlphaFoldDB" id="A0A381N3D0"/>
<protein>
    <recommendedName>
        <fullName evidence="2">NIPSNAP domain-containing protein</fullName>
    </recommendedName>
</protein>
<organism evidence="1">
    <name type="scientific">marine metagenome</name>
    <dbReference type="NCBI Taxonomy" id="408172"/>
    <lineage>
        <taxon>unclassified sequences</taxon>
        <taxon>metagenomes</taxon>
        <taxon>ecological metagenomes</taxon>
    </lineage>
</organism>